<dbReference type="InterPro" id="IPR021482">
    <property type="entry name" value="DUF3135"/>
</dbReference>
<evidence type="ECO:0000313" key="2">
    <source>
        <dbReference type="Proteomes" id="UP001216189"/>
    </source>
</evidence>
<keyword evidence="2" id="KW-1185">Reference proteome</keyword>
<organism evidence="1 2">
    <name type="scientific">Vibrio chanodichtyis</name>
    <dbReference type="NCBI Taxonomy" id="3027932"/>
    <lineage>
        <taxon>Bacteria</taxon>
        <taxon>Pseudomonadati</taxon>
        <taxon>Pseudomonadota</taxon>
        <taxon>Gammaproteobacteria</taxon>
        <taxon>Vibrionales</taxon>
        <taxon>Vibrionaceae</taxon>
        <taxon>Vibrio</taxon>
    </lineage>
</organism>
<protein>
    <submittedName>
        <fullName evidence="1">DUF3135 domain-containing protein</fullName>
    </submittedName>
</protein>
<dbReference type="Proteomes" id="UP001216189">
    <property type="component" value="Unassembled WGS sequence"/>
</dbReference>
<gene>
    <name evidence="1" type="ORF">PUN32_08075</name>
</gene>
<sequence>MSRSPQQPLSARHTLPPFDELVALAKNHPDAFEQVKKDLCEEMILSASRVMQQRLWAQQSHIDRMISRGKNPDHINVLLMRELCTQMAKFRDALEGDLHQEHCAQLIAFPTTSARDNGQH</sequence>
<evidence type="ECO:0000313" key="1">
    <source>
        <dbReference type="EMBL" id="MDE1514967.1"/>
    </source>
</evidence>
<dbReference type="Pfam" id="PF11333">
    <property type="entry name" value="DUF3135"/>
    <property type="match status" value="1"/>
</dbReference>
<dbReference type="EMBL" id="JARBFT010000006">
    <property type="protein sequence ID" value="MDE1514967.1"/>
    <property type="molecule type" value="Genomic_DNA"/>
</dbReference>
<reference evidence="1 2" key="1">
    <citation type="submission" date="2023-02" db="EMBL/GenBank/DDBJ databases">
        <title>Vibrio intestini sp. nov., a close relative of Vibrio cholerae isolated from the intestine of Healthy Culter dabryi.</title>
        <authorList>
            <person name="Wu N."/>
        </authorList>
    </citation>
    <scope>NUCLEOTIDE SEQUENCE [LARGE SCALE GENOMIC DNA]</scope>
    <source>
        <strain evidence="1 2">DSL-7</strain>
    </source>
</reference>
<dbReference type="RefSeq" id="WP_274722585.1">
    <property type="nucleotide sequence ID" value="NZ_JARBFT010000006.1"/>
</dbReference>
<proteinExistence type="predicted"/>
<name>A0ABT5V1L9_9VIBR</name>
<accession>A0ABT5V1L9</accession>
<comment type="caution">
    <text evidence="1">The sequence shown here is derived from an EMBL/GenBank/DDBJ whole genome shotgun (WGS) entry which is preliminary data.</text>
</comment>